<comment type="caution">
    <text evidence="1">The sequence shown here is derived from an EMBL/GenBank/DDBJ whole genome shotgun (WGS) entry which is preliminary data.</text>
</comment>
<name>A0A409XGI5_PSICY</name>
<sequence length="90" mass="10276">MQQSKVKQNEYCPIYRGGIACESILKVGTVATAICLDDCKSGAFDFQTYLLHVSQKEHKNMTIESLKAKIDWTHLRTGHIRKKGFALRIY</sequence>
<dbReference type="Proteomes" id="UP000283269">
    <property type="component" value="Unassembled WGS sequence"/>
</dbReference>
<dbReference type="STRING" id="93625.A0A409XGI5"/>
<proteinExistence type="predicted"/>
<gene>
    <name evidence="1" type="ORF">CVT25_004784</name>
</gene>
<dbReference type="InParanoid" id="A0A409XGI5"/>
<reference evidence="1 2" key="1">
    <citation type="journal article" date="2018" name="Evol. Lett.">
        <title>Horizontal gene cluster transfer increased hallucinogenic mushroom diversity.</title>
        <authorList>
            <person name="Reynolds H.T."/>
            <person name="Vijayakumar V."/>
            <person name="Gluck-Thaler E."/>
            <person name="Korotkin H.B."/>
            <person name="Matheny P.B."/>
            <person name="Slot J.C."/>
        </authorList>
    </citation>
    <scope>NUCLEOTIDE SEQUENCE [LARGE SCALE GENOMIC DNA]</scope>
    <source>
        <strain evidence="1 2">2631</strain>
    </source>
</reference>
<organism evidence="1 2">
    <name type="scientific">Psilocybe cyanescens</name>
    <dbReference type="NCBI Taxonomy" id="93625"/>
    <lineage>
        <taxon>Eukaryota</taxon>
        <taxon>Fungi</taxon>
        <taxon>Dikarya</taxon>
        <taxon>Basidiomycota</taxon>
        <taxon>Agaricomycotina</taxon>
        <taxon>Agaricomycetes</taxon>
        <taxon>Agaricomycetidae</taxon>
        <taxon>Agaricales</taxon>
        <taxon>Agaricineae</taxon>
        <taxon>Strophariaceae</taxon>
        <taxon>Psilocybe</taxon>
    </lineage>
</organism>
<accession>A0A409XGI5</accession>
<dbReference type="AlphaFoldDB" id="A0A409XGI5"/>
<keyword evidence="2" id="KW-1185">Reference proteome</keyword>
<dbReference type="OrthoDB" id="3266963at2759"/>
<protein>
    <submittedName>
        <fullName evidence="1">Uncharacterized protein</fullName>
    </submittedName>
</protein>
<evidence type="ECO:0000313" key="1">
    <source>
        <dbReference type="EMBL" id="PPQ89868.1"/>
    </source>
</evidence>
<dbReference type="EMBL" id="NHYD01001794">
    <property type="protein sequence ID" value="PPQ89868.1"/>
    <property type="molecule type" value="Genomic_DNA"/>
</dbReference>
<evidence type="ECO:0000313" key="2">
    <source>
        <dbReference type="Proteomes" id="UP000283269"/>
    </source>
</evidence>